<evidence type="ECO:0000313" key="2">
    <source>
        <dbReference type="EMBL" id="KFO23398.1"/>
    </source>
</evidence>
<organism evidence="2 3">
    <name type="scientific">Fukomys damarensis</name>
    <name type="common">Damaraland mole rat</name>
    <name type="synonym">Cryptomys damarensis</name>
    <dbReference type="NCBI Taxonomy" id="885580"/>
    <lineage>
        <taxon>Eukaryota</taxon>
        <taxon>Metazoa</taxon>
        <taxon>Chordata</taxon>
        <taxon>Craniata</taxon>
        <taxon>Vertebrata</taxon>
        <taxon>Euteleostomi</taxon>
        <taxon>Mammalia</taxon>
        <taxon>Eutheria</taxon>
        <taxon>Euarchontoglires</taxon>
        <taxon>Glires</taxon>
        <taxon>Rodentia</taxon>
        <taxon>Hystricomorpha</taxon>
        <taxon>Bathyergidae</taxon>
        <taxon>Fukomys</taxon>
    </lineage>
</organism>
<dbReference type="AlphaFoldDB" id="A0A091CYS6"/>
<sequence>MCSKGKEGLLGRDVMDKGRGKQRSETGPGKSRVLPCDVLRPWGASGQEIQSAPQASCALTKQIGYKTPSLHPISSSDALLNAGPTGAPVLSRFYIPNPLVWARAPMWGLMMPARRELSISAVPETATPEIRNRGAISAGPTHVSYKLTLTRS</sequence>
<reference evidence="2 3" key="1">
    <citation type="submission" date="2013-11" db="EMBL/GenBank/DDBJ databases">
        <title>The Damaraland mole rat (Fukomys damarensis) genome and evolution of African mole rats.</title>
        <authorList>
            <person name="Gladyshev V.N."/>
            <person name="Fang X."/>
        </authorList>
    </citation>
    <scope>NUCLEOTIDE SEQUENCE [LARGE SCALE GENOMIC DNA]</scope>
    <source>
        <tissue evidence="2">Liver</tissue>
    </source>
</reference>
<dbReference type="Proteomes" id="UP000028990">
    <property type="component" value="Unassembled WGS sequence"/>
</dbReference>
<gene>
    <name evidence="2" type="ORF">H920_15299</name>
</gene>
<proteinExistence type="predicted"/>
<accession>A0A091CYS6</accession>
<dbReference type="EMBL" id="KN123775">
    <property type="protein sequence ID" value="KFO23398.1"/>
    <property type="molecule type" value="Genomic_DNA"/>
</dbReference>
<keyword evidence="3" id="KW-1185">Reference proteome</keyword>
<evidence type="ECO:0000313" key="3">
    <source>
        <dbReference type="Proteomes" id="UP000028990"/>
    </source>
</evidence>
<evidence type="ECO:0000256" key="1">
    <source>
        <dbReference type="SAM" id="MobiDB-lite"/>
    </source>
</evidence>
<protein>
    <submittedName>
        <fullName evidence="2">Uncharacterized protein</fullName>
    </submittedName>
</protein>
<name>A0A091CYS6_FUKDA</name>
<feature type="region of interest" description="Disordered" evidence="1">
    <location>
        <begin position="1"/>
        <end position="34"/>
    </location>
</feature>
<feature type="compositionally biased region" description="Basic and acidic residues" evidence="1">
    <location>
        <begin position="1"/>
        <end position="24"/>
    </location>
</feature>